<accession>A0ABS8GB00</accession>
<proteinExistence type="predicted"/>
<reference evidence="1 2" key="1">
    <citation type="submission" date="2021-10" db="EMBL/GenBank/DDBJ databases">
        <title>Draft genome of Aestuariibacter halophilus JC2043.</title>
        <authorList>
            <person name="Emsley S.A."/>
            <person name="Pfannmuller K.M."/>
            <person name="Ushijima B."/>
            <person name="Saw J.H."/>
            <person name="Videau P."/>
        </authorList>
    </citation>
    <scope>NUCLEOTIDE SEQUENCE [LARGE SCALE GENOMIC DNA]</scope>
    <source>
        <strain evidence="1 2">JC2043</strain>
    </source>
</reference>
<sequence length="81" mass="9301">MGLYVNCDGLWREVIELQAHYFPYPDGLYSRSQPALGLDDDSWLPLADVPHQGLCVKYLDTDSEWQLVDWPLSKIEDKAGF</sequence>
<gene>
    <name evidence="1" type="ORF">LJ739_11590</name>
</gene>
<keyword evidence="2" id="KW-1185">Reference proteome</keyword>
<comment type="caution">
    <text evidence="1">The sequence shown here is derived from an EMBL/GenBank/DDBJ whole genome shotgun (WGS) entry which is preliminary data.</text>
</comment>
<evidence type="ECO:0000313" key="2">
    <source>
        <dbReference type="Proteomes" id="UP001520878"/>
    </source>
</evidence>
<dbReference type="EMBL" id="JAJEWP010000002">
    <property type="protein sequence ID" value="MCC2616884.1"/>
    <property type="molecule type" value="Genomic_DNA"/>
</dbReference>
<name>A0ABS8GB00_9ALTE</name>
<organism evidence="1 2">
    <name type="scientific">Fluctibacter halophilus</name>
    <dbReference type="NCBI Taxonomy" id="226011"/>
    <lineage>
        <taxon>Bacteria</taxon>
        <taxon>Pseudomonadati</taxon>
        <taxon>Pseudomonadota</taxon>
        <taxon>Gammaproteobacteria</taxon>
        <taxon>Alteromonadales</taxon>
        <taxon>Alteromonadaceae</taxon>
        <taxon>Fluctibacter</taxon>
    </lineage>
</organism>
<evidence type="ECO:0000313" key="1">
    <source>
        <dbReference type="EMBL" id="MCC2616884.1"/>
    </source>
</evidence>
<dbReference type="RefSeq" id="WP_229160669.1">
    <property type="nucleotide sequence ID" value="NZ_JAJEWP010000002.1"/>
</dbReference>
<protein>
    <submittedName>
        <fullName evidence="1">Uncharacterized protein</fullName>
    </submittedName>
</protein>
<dbReference type="Proteomes" id="UP001520878">
    <property type="component" value="Unassembled WGS sequence"/>
</dbReference>